<dbReference type="OrthoDB" id="6820978at2"/>
<accession>V8QU71</accession>
<gene>
    <name evidence="1" type="ORF">W822_09415</name>
</gene>
<evidence type="ECO:0000313" key="1">
    <source>
        <dbReference type="EMBL" id="ETF03496.1"/>
    </source>
</evidence>
<dbReference type="SUPFAM" id="SSF52980">
    <property type="entry name" value="Restriction endonuclease-like"/>
    <property type="match status" value="1"/>
</dbReference>
<dbReference type="PATRIC" id="fig|1424334.3.peg.1890"/>
<dbReference type="Gene3D" id="3.40.1350.10">
    <property type="match status" value="1"/>
</dbReference>
<dbReference type="RefSeq" id="WP_024004856.1">
    <property type="nucleotide sequence ID" value="NZ_KI650979.1"/>
</dbReference>
<dbReference type="Proteomes" id="UP000018733">
    <property type="component" value="Unassembled WGS sequence"/>
</dbReference>
<dbReference type="HOGENOM" id="CLU_848976_0_0_4"/>
<dbReference type="EMBL" id="AYXT01000009">
    <property type="protein sequence ID" value="ETF03496.1"/>
    <property type="molecule type" value="Genomic_DNA"/>
</dbReference>
<dbReference type="STRING" id="1424334.W822_09415"/>
<keyword evidence="2" id="KW-1185">Reference proteome</keyword>
<reference evidence="1 2" key="1">
    <citation type="journal article" date="2014" name="Genome Announc.">
        <title>Draft Genome Sequence of Advenella kashmirensis Strain W13003, a Polycyclic Aromatic Hydrocarbon-Degrading Bacterium.</title>
        <authorList>
            <person name="Wang X."/>
            <person name="Jin D."/>
            <person name="Zhou L."/>
            <person name="Wu L."/>
            <person name="An W."/>
            <person name="Zhao L."/>
        </authorList>
    </citation>
    <scope>NUCLEOTIDE SEQUENCE [LARGE SCALE GENOMIC DNA]</scope>
    <source>
        <strain evidence="1 2">W13003</strain>
    </source>
</reference>
<organism evidence="1 2">
    <name type="scientific">Advenella kashmirensis W13003</name>
    <dbReference type="NCBI Taxonomy" id="1424334"/>
    <lineage>
        <taxon>Bacteria</taxon>
        <taxon>Pseudomonadati</taxon>
        <taxon>Pseudomonadota</taxon>
        <taxon>Betaproteobacteria</taxon>
        <taxon>Burkholderiales</taxon>
        <taxon>Alcaligenaceae</taxon>
    </lineage>
</organism>
<dbReference type="InterPro" id="IPR011335">
    <property type="entry name" value="Restrct_endonuc-II-like"/>
</dbReference>
<comment type="caution">
    <text evidence="1">The sequence shown here is derived from an EMBL/GenBank/DDBJ whole genome shotgun (WGS) entry which is preliminary data.</text>
</comment>
<proteinExistence type="predicted"/>
<dbReference type="eggNOG" id="ENOG5032687">
    <property type="taxonomic scope" value="Bacteria"/>
</dbReference>
<evidence type="ECO:0000313" key="2">
    <source>
        <dbReference type="Proteomes" id="UP000018733"/>
    </source>
</evidence>
<dbReference type="AlphaFoldDB" id="V8QU71"/>
<name>V8QU71_9BURK</name>
<evidence type="ECO:0008006" key="3">
    <source>
        <dbReference type="Google" id="ProtNLM"/>
    </source>
</evidence>
<dbReference type="GO" id="GO:0003676">
    <property type="term" value="F:nucleic acid binding"/>
    <property type="evidence" value="ECO:0007669"/>
    <property type="project" value="InterPro"/>
</dbReference>
<dbReference type="InterPro" id="IPR011856">
    <property type="entry name" value="tRNA_endonuc-like_dom_sf"/>
</dbReference>
<protein>
    <recommendedName>
        <fullName evidence="3">TnsA endonuclease N-terminal domain-containing protein</fullName>
    </recommendedName>
</protein>
<sequence length="327" mass="37719">MARNPLISEARLQLIERRQLRPGWGPHYEPAMRATRDEAPAISRPSTVYSSKLGREVHLLSLAERVPCQLALYHPALFDLREQHMLSPFPTEHPLTGHPYAARLRLSEIKGTINVAQRLNALSKHPTVWIEEQDPEGHIEARRAAFPYLGDLLLFLRDKHGPYCVNWTVKSDRRAFSVSPHRLQNPLRIEQTQANAQLRHQIEEIYFADAGIPTVQVAANEIDPQLAANLTALIGWQTQADPVSDEVFDYLLQDYKQLLQNRQTVLSRLEALMHQTNSTRQQCLAVLYQAIWQRQLRVDLYQPILPDRPLRLERTDVLADFSAWFER</sequence>